<dbReference type="Gene3D" id="3.90.1200.10">
    <property type="match status" value="1"/>
</dbReference>
<dbReference type="InterPro" id="IPR002575">
    <property type="entry name" value="Aminoglycoside_PTrfase"/>
</dbReference>
<evidence type="ECO:0000313" key="2">
    <source>
        <dbReference type="EMBL" id="KAK3935091.1"/>
    </source>
</evidence>
<keyword evidence="3" id="KW-1185">Reference proteome</keyword>
<dbReference type="SUPFAM" id="SSF56112">
    <property type="entry name" value="Protein kinase-like (PK-like)"/>
    <property type="match status" value="1"/>
</dbReference>
<name>A0AAN6S0B4_9PEZI</name>
<dbReference type="AlphaFoldDB" id="A0AAN6S0B4"/>
<dbReference type="Gene3D" id="3.30.200.20">
    <property type="entry name" value="Phosphorylase Kinase, domain 1"/>
    <property type="match status" value="1"/>
</dbReference>
<dbReference type="PANTHER" id="PTHR21310">
    <property type="entry name" value="AMINOGLYCOSIDE PHOSPHOTRANSFERASE-RELATED-RELATED"/>
    <property type="match status" value="1"/>
</dbReference>
<sequence length="418" mass="46815">MSQNSSDNDIDSEVFGPLVSIPPDSLFRLAKSIRHRVFGVATSTGNIIARIGGSYNLVHIIQLDSFKLVIRIPASGWGDGLTETAARALESQVTTLRLIASQTSIPVPEIYAFDTTTNNEIEAPYICMNFISGKTVSKAWFDATGPVSLEERRMKILTSLAHLLAQLSQFKFDKIGSLHTNEDDIVPSIGPCYDWEENDDGSLAVVASGPFEDSRSYLQQHYDEDDTKKSEDPWGVAEAKLMEVMMPHLPIHDPSEGFVLSIPDLDSQNVIVDEDGTVTGIIDLDHIQTVPRCVGYCRYPSWITRDWDPLMYGWPKLTDSENSPEELERYRKHYNREMGAALGGKGDWKYTQKSQIWEAVWIAALNRRHRLEICRKLVQVTQGDEVDALDILYDVGTDNLSEDDWGNLKKALGCLMSP</sequence>
<evidence type="ECO:0000313" key="3">
    <source>
        <dbReference type="Proteomes" id="UP001303473"/>
    </source>
</evidence>
<dbReference type="Proteomes" id="UP001303473">
    <property type="component" value="Unassembled WGS sequence"/>
</dbReference>
<gene>
    <name evidence="2" type="ORF">QBC46DRAFT_58533</name>
</gene>
<comment type="caution">
    <text evidence="2">The sequence shown here is derived from an EMBL/GenBank/DDBJ whole genome shotgun (WGS) entry which is preliminary data.</text>
</comment>
<organism evidence="2 3">
    <name type="scientific">Diplogelasinospora grovesii</name>
    <dbReference type="NCBI Taxonomy" id="303347"/>
    <lineage>
        <taxon>Eukaryota</taxon>
        <taxon>Fungi</taxon>
        <taxon>Dikarya</taxon>
        <taxon>Ascomycota</taxon>
        <taxon>Pezizomycotina</taxon>
        <taxon>Sordariomycetes</taxon>
        <taxon>Sordariomycetidae</taxon>
        <taxon>Sordariales</taxon>
        <taxon>Diplogelasinosporaceae</taxon>
        <taxon>Diplogelasinospora</taxon>
    </lineage>
</organism>
<proteinExistence type="predicted"/>
<dbReference type="InterPro" id="IPR051678">
    <property type="entry name" value="AGP_Transferase"/>
</dbReference>
<reference evidence="3" key="1">
    <citation type="journal article" date="2023" name="Mol. Phylogenet. Evol.">
        <title>Genome-scale phylogeny and comparative genomics of the fungal order Sordariales.</title>
        <authorList>
            <person name="Hensen N."/>
            <person name="Bonometti L."/>
            <person name="Westerberg I."/>
            <person name="Brannstrom I.O."/>
            <person name="Guillou S."/>
            <person name="Cros-Aarteil S."/>
            <person name="Calhoun S."/>
            <person name="Haridas S."/>
            <person name="Kuo A."/>
            <person name="Mondo S."/>
            <person name="Pangilinan J."/>
            <person name="Riley R."/>
            <person name="LaButti K."/>
            <person name="Andreopoulos B."/>
            <person name="Lipzen A."/>
            <person name="Chen C."/>
            <person name="Yan M."/>
            <person name="Daum C."/>
            <person name="Ng V."/>
            <person name="Clum A."/>
            <person name="Steindorff A."/>
            <person name="Ohm R.A."/>
            <person name="Martin F."/>
            <person name="Silar P."/>
            <person name="Natvig D.O."/>
            <person name="Lalanne C."/>
            <person name="Gautier V."/>
            <person name="Ament-Velasquez S.L."/>
            <person name="Kruys A."/>
            <person name="Hutchinson M.I."/>
            <person name="Powell A.J."/>
            <person name="Barry K."/>
            <person name="Miller A.N."/>
            <person name="Grigoriev I.V."/>
            <person name="Debuchy R."/>
            <person name="Gladieux P."/>
            <person name="Hiltunen Thoren M."/>
            <person name="Johannesson H."/>
        </authorList>
    </citation>
    <scope>NUCLEOTIDE SEQUENCE [LARGE SCALE GENOMIC DNA]</scope>
    <source>
        <strain evidence="3">CBS 340.73</strain>
    </source>
</reference>
<dbReference type="Pfam" id="PF01636">
    <property type="entry name" value="APH"/>
    <property type="match status" value="1"/>
</dbReference>
<protein>
    <recommendedName>
        <fullName evidence="1">Aminoglycoside phosphotransferase domain-containing protein</fullName>
    </recommendedName>
</protein>
<feature type="domain" description="Aminoglycoside phosphotransferase" evidence="1">
    <location>
        <begin position="84"/>
        <end position="286"/>
    </location>
</feature>
<dbReference type="InterPro" id="IPR011009">
    <property type="entry name" value="Kinase-like_dom_sf"/>
</dbReference>
<dbReference type="PANTHER" id="PTHR21310:SF51">
    <property type="entry name" value="AMINOGLYCOSIDE PHOSPHOTRANSFERASE DOMAIN-CONTAINING PROTEIN"/>
    <property type="match status" value="1"/>
</dbReference>
<accession>A0AAN6S0B4</accession>
<evidence type="ECO:0000259" key="1">
    <source>
        <dbReference type="Pfam" id="PF01636"/>
    </source>
</evidence>
<dbReference type="EMBL" id="MU853942">
    <property type="protein sequence ID" value="KAK3935091.1"/>
    <property type="molecule type" value="Genomic_DNA"/>
</dbReference>